<protein>
    <submittedName>
        <fullName evidence="2">Uncharacterized protein</fullName>
    </submittedName>
</protein>
<accession>A0A834T9S1</accession>
<keyword evidence="3" id="KW-1185">Reference proteome</keyword>
<comment type="caution">
    <text evidence="2">The sequence shown here is derived from an EMBL/GenBank/DDBJ whole genome shotgun (WGS) entry which is preliminary data.</text>
</comment>
<dbReference type="Proteomes" id="UP000634136">
    <property type="component" value="Unassembled WGS sequence"/>
</dbReference>
<proteinExistence type="predicted"/>
<evidence type="ECO:0000313" key="2">
    <source>
        <dbReference type="EMBL" id="KAF7812594.1"/>
    </source>
</evidence>
<name>A0A834T9S1_9FABA</name>
<feature type="region of interest" description="Disordered" evidence="1">
    <location>
        <begin position="196"/>
        <end position="234"/>
    </location>
</feature>
<dbReference type="EMBL" id="JAAIUW010000010">
    <property type="protein sequence ID" value="KAF7812594.1"/>
    <property type="molecule type" value="Genomic_DNA"/>
</dbReference>
<evidence type="ECO:0000256" key="1">
    <source>
        <dbReference type="SAM" id="MobiDB-lite"/>
    </source>
</evidence>
<gene>
    <name evidence="2" type="ORF">G2W53_033570</name>
</gene>
<evidence type="ECO:0000313" key="3">
    <source>
        <dbReference type="Proteomes" id="UP000634136"/>
    </source>
</evidence>
<sequence>MEEANSGWDQALDAKIQALECHIDSIRKHLVIVKEENLQLFTAEFPSTHCNGQVSSRSPCYCYRRCSLEENFDERFNSLTNQFESCKSTLSLKHDQLESKKDKLEKSPKEEAEITSESKRNKENELLKKESIRPTSPEKKIDEFLDSDMPDIRCLYKKNMICPVRKEVNELLDLQETHDPLQLTDFSVHPGNLDFSSTEGNDNSDKGIPLELAGGGTNMAGQHAKTSKNFPSPL</sequence>
<organism evidence="2 3">
    <name type="scientific">Senna tora</name>
    <dbReference type="NCBI Taxonomy" id="362788"/>
    <lineage>
        <taxon>Eukaryota</taxon>
        <taxon>Viridiplantae</taxon>
        <taxon>Streptophyta</taxon>
        <taxon>Embryophyta</taxon>
        <taxon>Tracheophyta</taxon>
        <taxon>Spermatophyta</taxon>
        <taxon>Magnoliopsida</taxon>
        <taxon>eudicotyledons</taxon>
        <taxon>Gunneridae</taxon>
        <taxon>Pentapetalae</taxon>
        <taxon>rosids</taxon>
        <taxon>fabids</taxon>
        <taxon>Fabales</taxon>
        <taxon>Fabaceae</taxon>
        <taxon>Caesalpinioideae</taxon>
        <taxon>Cassia clade</taxon>
        <taxon>Senna</taxon>
    </lineage>
</organism>
<feature type="region of interest" description="Disordered" evidence="1">
    <location>
        <begin position="97"/>
        <end position="134"/>
    </location>
</feature>
<reference evidence="2" key="1">
    <citation type="submission" date="2020-09" db="EMBL/GenBank/DDBJ databases">
        <title>Genome-Enabled Discovery of Anthraquinone Biosynthesis in Senna tora.</title>
        <authorList>
            <person name="Kang S.-H."/>
            <person name="Pandey R.P."/>
            <person name="Lee C.-M."/>
            <person name="Sim J.-S."/>
            <person name="Jeong J.-T."/>
            <person name="Choi B.-S."/>
            <person name="Jung M."/>
            <person name="Ginzburg D."/>
            <person name="Zhao K."/>
            <person name="Won S.Y."/>
            <person name="Oh T.-J."/>
            <person name="Yu Y."/>
            <person name="Kim N.-H."/>
            <person name="Lee O.R."/>
            <person name="Lee T.-H."/>
            <person name="Bashyal P."/>
            <person name="Kim T.-S."/>
            <person name="Lee W.-H."/>
            <person name="Kawkins C."/>
            <person name="Kim C.-K."/>
            <person name="Kim J.S."/>
            <person name="Ahn B.O."/>
            <person name="Rhee S.Y."/>
            <person name="Sohng J.K."/>
        </authorList>
    </citation>
    <scope>NUCLEOTIDE SEQUENCE</scope>
    <source>
        <tissue evidence="2">Leaf</tissue>
    </source>
</reference>
<dbReference type="AlphaFoldDB" id="A0A834T9S1"/>